<accession>A0A6B0UDJ2</accession>
<organism evidence="1">
    <name type="scientific">Ixodes ricinus</name>
    <name type="common">Common tick</name>
    <name type="synonym">Acarus ricinus</name>
    <dbReference type="NCBI Taxonomy" id="34613"/>
    <lineage>
        <taxon>Eukaryota</taxon>
        <taxon>Metazoa</taxon>
        <taxon>Ecdysozoa</taxon>
        <taxon>Arthropoda</taxon>
        <taxon>Chelicerata</taxon>
        <taxon>Arachnida</taxon>
        <taxon>Acari</taxon>
        <taxon>Parasitiformes</taxon>
        <taxon>Ixodida</taxon>
        <taxon>Ixodoidea</taxon>
        <taxon>Ixodidae</taxon>
        <taxon>Ixodinae</taxon>
        <taxon>Ixodes</taxon>
    </lineage>
</organism>
<reference evidence="1" key="1">
    <citation type="submission" date="2019-12" db="EMBL/GenBank/DDBJ databases">
        <title>An insight into the sialome of adult female Ixodes ricinus ticks feeding for 6 days.</title>
        <authorList>
            <person name="Perner J."/>
            <person name="Ribeiro J.M.C."/>
        </authorList>
    </citation>
    <scope>NUCLEOTIDE SEQUENCE</scope>
    <source>
        <strain evidence="1">Semi-engorged</strain>
        <tissue evidence="1">Salivary glands</tissue>
    </source>
</reference>
<name>A0A6B0UDJ2_IXORI</name>
<proteinExistence type="predicted"/>
<sequence length="105" mass="11793">MSFNHFPADFGGELDVARPRHGVKSWCRATPVYPPNSAGKCTDRRMDVRSCGVSLKSIPCFEFYGGKRSFQFLVLVGDTSVVSHYARCHIKKKGKFCVLFVRCAK</sequence>
<dbReference type="AlphaFoldDB" id="A0A6B0UDJ2"/>
<dbReference type="EMBL" id="GIFC01006918">
    <property type="protein sequence ID" value="MXU89001.1"/>
    <property type="molecule type" value="Transcribed_RNA"/>
</dbReference>
<protein>
    <submittedName>
        <fullName evidence="1">Uncharacterized protein</fullName>
    </submittedName>
</protein>
<evidence type="ECO:0000313" key="1">
    <source>
        <dbReference type="EMBL" id="MXU89001.1"/>
    </source>
</evidence>